<dbReference type="PANTHER" id="PTHR13932">
    <property type="entry name" value="COPROPORPHYRINIGEN III OXIDASE"/>
    <property type="match status" value="1"/>
</dbReference>
<sequence>MNQTPEEWQKELQHALKIADNHISLYELMVKTGTLLYNAYRQGKYILPKPEKVANMYETAIKLSCKHGFVQYEVSNFMRNNKYSHHNSGYWAGLDYLGIGPGAHGRITDPVSGARKRTYNILSPNEWMSQCKDSGHGLRKSVVLSLQEVKDELVVFGLRSKMGVSCEQFGRLSGGQELEEHLNVEQLQYCIANQLLEWQKNEFINVPKGSTMEFKLENKGEKINGGSKQKKNRRLCPTERGLCVIDEIIPRILSK</sequence>
<name>A0A9N9GAK3_9GLOM</name>
<gene>
    <name evidence="1" type="ORF">POCULU_LOCUS7067</name>
</gene>
<dbReference type="OrthoDB" id="431409at2759"/>
<reference evidence="1" key="1">
    <citation type="submission" date="2021-06" db="EMBL/GenBank/DDBJ databases">
        <authorList>
            <person name="Kallberg Y."/>
            <person name="Tangrot J."/>
            <person name="Rosling A."/>
        </authorList>
    </citation>
    <scope>NUCLEOTIDE SEQUENCE</scope>
    <source>
        <strain evidence="1">IA702</strain>
    </source>
</reference>
<dbReference type="SUPFAM" id="SSF102114">
    <property type="entry name" value="Radical SAM enzymes"/>
    <property type="match status" value="1"/>
</dbReference>
<comment type="caution">
    <text evidence="1">The sequence shown here is derived from an EMBL/GenBank/DDBJ whole genome shotgun (WGS) entry which is preliminary data.</text>
</comment>
<evidence type="ECO:0000313" key="1">
    <source>
        <dbReference type="EMBL" id="CAG8592905.1"/>
    </source>
</evidence>
<dbReference type="EMBL" id="CAJVPJ010001479">
    <property type="protein sequence ID" value="CAG8592905.1"/>
    <property type="molecule type" value="Genomic_DNA"/>
</dbReference>
<accession>A0A9N9GAK3</accession>
<protein>
    <submittedName>
        <fullName evidence="1">11023_t:CDS:1</fullName>
    </submittedName>
</protein>
<dbReference type="Proteomes" id="UP000789572">
    <property type="component" value="Unassembled WGS sequence"/>
</dbReference>
<dbReference type="InterPro" id="IPR058240">
    <property type="entry name" value="rSAM_sf"/>
</dbReference>
<keyword evidence="2" id="KW-1185">Reference proteome</keyword>
<dbReference type="InterPro" id="IPR034505">
    <property type="entry name" value="Coproporphyrinogen-III_oxidase"/>
</dbReference>
<dbReference type="PANTHER" id="PTHR13932:SF5">
    <property type="entry name" value="RADICAL S-ADENOSYL METHIONINE DOMAIN-CONTAINING PROTEIN 1, MITOCHONDRIAL"/>
    <property type="match status" value="1"/>
</dbReference>
<proteinExistence type="predicted"/>
<evidence type="ECO:0000313" key="2">
    <source>
        <dbReference type="Proteomes" id="UP000789572"/>
    </source>
</evidence>
<dbReference type="AlphaFoldDB" id="A0A9N9GAK3"/>
<dbReference type="GO" id="GO:0005739">
    <property type="term" value="C:mitochondrion"/>
    <property type="evidence" value="ECO:0007669"/>
    <property type="project" value="TreeGrafter"/>
</dbReference>
<dbReference type="GO" id="GO:0051539">
    <property type="term" value="F:4 iron, 4 sulfur cluster binding"/>
    <property type="evidence" value="ECO:0007669"/>
    <property type="project" value="TreeGrafter"/>
</dbReference>
<dbReference type="GO" id="GO:0006779">
    <property type="term" value="P:porphyrin-containing compound biosynthetic process"/>
    <property type="evidence" value="ECO:0007669"/>
    <property type="project" value="TreeGrafter"/>
</dbReference>
<organism evidence="1 2">
    <name type="scientific">Paraglomus occultum</name>
    <dbReference type="NCBI Taxonomy" id="144539"/>
    <lineage>
        <taxon>Eukaryota</taxon>
        <taxon>Fungi</taxon>
        <taxon>Fungi incertae sedis</taxon>
        <taxon>Mucoromycota</taxon>
        <taxon>Glomeromycotina</taxon>
        <taxon>Glomeromycetes</taxon>
        <taxon>Paraglomerales</taxon>
        <taxon>Paraglomeraceae</taxon>
        <taxon>Paraglomus</taxon>
    </lineage>
</organism>